<dbReference type="AlphaFoldDB" id="A0A7W0IBA7"/>
<protein>
    <submittedName>
        <fullName evidence="1">Uncharacterized protein</fullName>
    </submittedName>
</protein>
<proteinExistence type="predicted"/>
<sequence>MGAPHGEFPEGTYVAHTGTDVYGPGKVIGVEGEQRRVRFVYFVATIAARDLRTASPEEEAQMRAWLRQKVMRYGGRW</sequence>
<organism evidence="1 2">
    <name type="scientific">Streptomyces himalayensis subsp. himalayensis</name>
    <dbReference type="NCBI Taxonomy" id="2756131"/>
    <lineage>
        <taxon>Bacteria</taxon>
        <taxon>Bacillati</taxon>
        <taxon>Actinomycetota</taxon>
        <taxon>Actinomycetes</taxon>
        <taxon>Kitasatosporales</taxon>
        <taxon>Streptomycetaceae</taxon>
        <taxon>Streptomyces</taxon>
        <taxon>Streptomyces himalayensis</taxon>
    </lineage>
</organism>
<dbReference type="EMBL" id="JACEHE010000016">
    <property type="protein sequence ID" value="MBA2948949.1"/>
    <property type="molecule type" value="Genomic_DNA"/>
</dbReference>
<dbReference type="Proteomes" id="UP000545761">
    <property type="component" value="Unassembled WGS sequence"/>
</dbReference>
<gene>
    <name evidence="1" type="ORF">H1D24_24815</name>
</gene>
<comment type="caution">
    <text evidence="1">The sequence shown here is derived from an EMBL/GenBank/DDBJ whole genome shotgun (WGS) entry which is preliminary data.</text>
</comment>
<evidence type="ECO:0000313" key="1">
    <source>
        <dbReference type="EMBL" id="MBA2948949.1"/>
    </source>
</evidence>
<name>A0A7W0IBA7_9ACTN</name>
<accession>A0A7W0IBA7</accession>
<reference evidence="1 2" key="1">
    <citation type="submission" date="2020-07" db="EMBL/GenBank/DDBJ databases">
        <title>Streptomyces isolated from Indian soil.</title>
        <authorList>
            <person name="Mandal S."/>
            <person name="Maiti P.K."/>
        </authorList>
    </citation>
    <scope>NUCLEOTIDE SEQUENCE [LARGE SCALE GENOMIC DNA]</scope>
    <source>
        <strain evidence="1 2">PSKA28</strain>
    </source>
</reference>
<evidence type="ECO:0000313" key="2">
    <source>
        <dbReference type="Proteomes" id="UP000545761"/>
    </source>
</evidence>